<dbReference type="SUPFAM" id="SSF46785">
    <property type="entry name" value="Winged helix' DNA-binding domain"/>
    <property type="match status" value="1"/>
</dbReference>
<evidence type="ECO:0000313" key="1">
    <source>
        <dbReference type="EMBL" id="GIH30614.1"/>
    </source>
</evidence>
<organism evidence="1 2">
    <name type="scientific">Microbispora amethystogenes</name>
    <dbReference type="NCBI Taxonomy" id="1427754"/>
    <lineage>
        <taxon>Bacteria</taxon>
        <taxon>Bacillati</taxon>
        <taxon>Actinomycetota</taxon>
        <taxon>Actinomycetes</taxon>
        <taxon>Streptosporangiales</taxon>
        <taxon>Streptosporangiaceae</taxon>
        <taxon>Microbispora</taxon>
    </lineage>
</organism>
<proteinExistence type="predicted"/>
<reference evidence="1 2" key="1">
    <citation type="submission" date="2021-01" db="EMBL/GenBank/DDBJ databases">
        <title>Whole genome shotgun sequence of Microbispora amethystogenes NBRC 101907.</title>
        <authorList>
            <person name="Komaki H."/>
            <person name="Tamura T."/>
        </authorList>
    </citation>
    <scope>NUCLEOTIDE SEQUENCE [LARGE SCALE GENOMIC DNA]</scope>
    <source>
        <strain evidence="1 2">NBRC 101907</strain>
    </source>
</reference>
<protein>
    <submittedName>
        <fullName evidence="1">Uncharacterized protein</fullName>
    </submittedName>
</protein>
<comment type="caution">
    <text evidence="1">The sequence shown here is derived from an EMBL/GenBank/DDBJ whole genome shotgun (WGS) entry which is preliminary data.</text>
</comment>
<dbReference type="Proteomes" id="UP000651728">
    <property type="component" value="Unassembled WGS sequence"/>
</dbReference>
<dbReference type="InterPro" id="IPR036388">
    <property type="entry name" value="WH-like_DNA-bd_sf"/>
</dbReference>
<name>A0ABQ4F716_9ACTN</name>
<evidence type="ECO:0000313" key="2">
    <source>
        <dbReference type="Proteomes" id="UP000651728"/>
    </source>
</evidence>
<accession>A0ABQ4F716</accession>
<gene>
    <name evidence="1" type="ORF">Mam01_07780</name>
</gene>
<sequence>MTHSQLASVHKVAFALLAPSGGGPGSAFADGGGVRPAGAEQTYRQETFPTYRLRAETVAAMSRAVAYRRRGVDGTDQKIIDHVREYGFVTNRTLQRLFDVQVYTARDMLDDLRARQILEKIGDARGGTGVRYGPGPASPR</sequence>
<keyword evidence="2" id="KW-1185">Reference proteome</keyword>
<dbReference type="EMBL" id="BOOB01000004">
    <property type="protein sequence ID" value="GIH30614.1"/>
    <property type="molecule type" value="Genomic_DNA"/>
</dbReference>
<dbReference type="Gene3D" id="1.10.10.10">
    <property type="entry name" value="Winged helix-like DNA-binding domain superfamily/Winged helix DNA-binding domain"/>
    <property type="match status" value="1"/>
</dbReference>
<dbReference type="InterPro" id="IPR036390">
    <property type="entry name" value="WH_DNA-bd_sf"/>
</dbReference>